<dbReference type="PANTHER" id="PTHR47691:SF3">
    <property type="entry name" value="HTH-TYPE TRANSCRIPTIONAL REGULATOR RV0890C-RELATED"/>
    <property type="match status" value="1"/>
</dbReference>
<reference evidence="1 2" key="1">
    <citation type="submission" date="2023-07" db="EMBL/GenBank/DDBJ databases">
        <title>Comparative genomics of wheat-associated soil bacteria to identify genetic determinants of phenazine resistance.</title>
        <authorList>
            <person name="Mouncey N."/>
        </authorList>
    </citation>
    <scope>NUCLEOTIDE SEQUENCE [LARGE SCALE GENOMIC DNA]</scope>
    <source>
        <strain evidence="1 2">V2I4</strain>
    </source>
</reference>
<dbReference type="SUPFAM" id="SSF48452">
    <property type="entry name" value="TPR-like"/>
    <property type="match status" value="1"/>
</dbReference>
<dbReference type="SMART" id="SM00028">
    <property type="entry name" value="TPR"/>
    <property type="match status" value="2"/>
</dbReference>
<name>A0ABU0T755_9ACTN</name>
<dbReference type="PANTHER" id="PTHR47691">
    <property type="entry name" value="REGULATOR-RELATED"/>
    <property type="match status" value="1"/>
</dbReference>
<organism evidence="1 2">
    <name type="scientific">Streptomyces umbrinus</name>
    <dbReference type="NCBI Taxonomy" id="67370"/>
    <lineage>
        <taxon>Bacteria</taxon>
        <taxon>Bacillati</taxon>
        <taxon>Actinomycetota</taxon>
        <taxon>Actinomycetes</taxon>
        <taxon>Kitasatosporales</taxon>
        <taxon>Streptomycetaceae</taxon>
        <taxon>Streptomyces</taxon>
        <taxon>Streptomyces phaeochromogenes group</taxon>
    </lineage>
</organism>
<dbReference type="Gene3D" id="3.40.50.300">
    <property type="entry name" value="P-loop containing nucleotide triphosphate hydrolases"/>
    <property type="match status" value="1"/>
</dbReference>
<evidence type="ECO:0000313" key="2">
    <source>
        <dbReference type="Proteomes" id="UP001230328"/>
    </source>
</evidence>
<dbReference type="RefSeq" id="WP_307527664.1">
    <property type="nucleotide sequence ID" value="NZ_JAUSZI010000002.1"/>
</dbReference>
<gene>
    <name evidence="1" type="ORF">QF035_009064</name>
</gene>
<dbReference type="InterPro" id="IPR019734">
    <property type="entry name" value="TPR_rpt"/>
</dbReference>
<protein>
    <submittedName>
        <fullName evidence="1">Tetratricopeptide (TPR) repeat protein</fullName>
    </submittedName>
</protein>
<accession>A0ABU0T755</accession>
<comment type="caution">
    <text evidence="1">The sequence shown here is derived from an EMBL/GenBank/DDBJ whole genome shotgun (WGS) entry which is preliminary data.</text>
</comment>
<dbReference type="InterPro" id="IPR027417">
    <property type="entry name" value="P-loop_NTPase"/>
</dbReference>
<sequence length="703" mass="76429">MTNEISAAVQSAVVIQAGQIQGGIHLPALRTPRPVPRQLPLAPRHFTDRSTEREALDAVRVGGTDVVVLSGIAGVGKSALAVQWLHGQDAYPDGQLYANLSGRDGPVRPESVLQQWLHALGVEAFPADLHELTSVWRSVTAGRSVACLLDSARTADQVRPLLPAGSPSMTLVTSQRSLWELAVDGADLHQIGPFPTGAGVDLLARFAGEDRVAAEPDAAEQLVRVCGHLALPLVLAGARLRSRPHRRLSSLVDPLTPTTNARPHPEDFARMATTAALNKAYGDLEADAQRLYRQLAILPVEDIDPDMAAAVASIPLATAGYLLDTLTDEHLLEELAGDEARPTRYRMGESQRDHARYLALHHDRDEARDDALQRLCAWMLAIATQVQLRLSPAQATLRLKQGLVPEGVPERLPFDDDPGALAWLASHQRNLPGIVRAARDHEWHEAAWQQVDAVWPLLHRRHPYDLWVELHELGVASARQADNPAAVRQMLLSGAIGLSQADRWSTAIHWYTDALREARAPSTAHDKDDAVRDEGQALLGLGACYHDTGEHQKAIPLLTEAIQLWTACDYPRGVALATIVLGEIATAQSDRAQALALFTRARDGLLAVGDQYDADRALAFHGHALTLNGDVDAGIRELTEAVEKLGAHGSTRMCARALDMLAGAHHGHGNLDAARRRYRQAADLMATIRPAYAEHLRQRELAL</sequence>
<proteinExistence type="predicted"/>
<evidence type="ECO:0000313" key="1">
    <source>
        <dbReference type="EMBL" id="MDQ1031482.1"/>
    </source>
</evidence>
<dbReference type="SUPFAM" id="SSF52540">
    <property type="entry name" value="P-loop containing nucleoside triphosphate hydrolases"/>
    <property type="match status" value="1"/>
</dbReference>
<dbReference type="InterPro" id="IPR011990">
    <property type="entry name" value="TPR-like_helical_dom_sf"/>
</dbReference>
<dbReference type="Proteomes" id="UP001230328">
    <property type="component" value="Unassembled WGS sequence"/>
</dbReference>
<dbReference type="Gene3D" id="1.25.40.10">
    <property type="entry name" value="Tetratricopeptide repeat domain"/>
    <property type="match status" value="1"/>
</dbReference>
<dbReference type="Pfam" id="PF13424">
    <property type="entry name" value="TPR_12"/>
    <property type="match status" value="1"/>
</dbReference>
<dbReference type="EMBL" id="JAUSZI010000002">
    <property type="protein sequence ID" value="MDQ1031482.1"/>
    <property type="molecule type" value="Genomic_DNA"/>
</dbReference>
<keyword evidence="2" id="KW-1185">Reference proteome</keyword>